<name>A2G6P8_TRIV3</name>
<dbReference type="InParanoid" id="A2G6P8"/>
<dbReference type="KEGG" id="tva:4744818"/>
<dbReference type="Proteomes" id="UP000001542">
    <property type="component" value="Unassembled WGS sequence"/>
</dbReference>
<dbReference type="VEuPathDB" id="TrichDB:TVAGG3_0033140"/>
<evidence type="ECO:0000313" key="1">
    <source>
        <dbReference type="EMBL" id="EAX87172.1"/>
    </source>
</evidence>
<gene>
    <name evidence="1" type="ORF">TVAG_128480</name>
</gene>
<proteinExistence type="predicted"/>
<accession>A2G6P8</accession>
<dbReference type="RefSeq" id="XP_001300102.1">
    <property type="nucleotide sequence ID" value="XM_001300101.1"/>
</dbReference>
<protein>
    <submittedName>
        <fullName evidence="1">Uncharacterized protein</fullName>
    </submittedName>
</protein>
<sequence length="69" mass="8007">MESGSSVEMIDQYKTKLAEETKPYKPTQDFQEIVEITRLLPDYLDFKQISGKNLDMILDICDNFLSNSQ</sequence>
<organism evidence="1 2">
    <name type="scientific">Trichomonas vaginalis (strain ATCC PRA-98 / G3)</name>
    <dbReference type="NCBI Taxonomy" id="412133"/>
    <lineage>
        <taxon>Eukaryota</taxon>
        <taxon>Metamonada</taxon>
        <taxon>Parabasalia</taxon>
        <taxon>Trichomonadida</taxon>
        <taxon>Trichomonadidae</taxon>
        <taxon>Trichomonas</taxon>
    </lineage>
</organism>
<evidence type="ECO:0000313" key="2">
    <source>
        <dbReference type="Proteomes" id="UP000001542"/>
    </source>
</evidence>
<dbReference type="VEuPathDB" id="TrichDB:TVAG_128480"/>
<keyword evidence="2" id="KW-1185">Reference proteome</keyword>
<reference evidence="1" key="1">
    <citation type="submission" date="2006-10" db="EMBL/GenBank/DDBJ databases">
        <authorList>
            <person name="Amadeo P."/>
            <person name="Zhao Q."/>
            <person name="Wortman J."/>
            <person name="Fraser-Liggett C."/>
            <person name="Carlton J."/>
        </authorList>
    </citation>
    <scope>NUCLEOTIDE SEQUENCE</scope>
    <source>
        <strain evidence="1">G3</strain>
    </source>
</reference>
<dbReference type="EMBL" id="DS114498">
    <property type="protein sequence ID" value="EAX87172.1"/>
    <property type="molecule type" value="Genomic_DNA"/>
</dbReference>
<dbReference type="AlphaFoldDB" id="A2G6P8"/>
<reference evidence="1" key="2">
    <citation type="journal article" date="2007" name="Science">
        <title>Draft genome sequence of the sexually transmitted pathogen Trichomonas vaginalis.</title>
        <authorList>
            <person name="Carlton J.M."/>
            <person name="Hirt R.P."/>
            <person name="Silva J.C."/>
            <person name="Delcher A.L."/>
            <person name="Schatz M."/>
            <person name="Zhao Q."/>
            <person name="Wortman J.R."/>
            <person name="Bidwell S.L."/>
            <person name="Alsmark U.C.M."/>
            <person name="Besteiro S."/>
            <person name="Sicheritz-Ponten T."/>
            <person name="Noel C.J."/>
            <person name="Dacks J.B."/>
            <person name="Foster P.G."/>
            <person name="Simillion C."/>
            <person name="Van de Peer Y."/>
            <person name="Miranda-Saavedra D."/>
            <person name="Barton G.J."/>
            <person name="Westrop G.D."/>
            <person name="Mueller S."/>
            <person name="Dessi D."/>
            <person name="Fiori P.L."/>
            <person name="Ren Q."/>
            <person name="Paulsen I."/>
            <person name="Zhang H."/>
            <person name="Bastida-Corcuera F.D."/>
            <person name="Simoes-Barbosa A."/>
            <person name="Brown M.T."/>
            <person name="Hayes R.D."/>
            <person name="Mukherjee M."/>
            <person name="Okumura C.Y."/>
            <person name="Schneider R."/>
            <person name="Smith A.J."/>
            <person name="Vanacova S."/>
            <person name="Villalvazo M."/>
            <person name="Haas B.J."/>
            <person name="Pertea M."/>
            <person name="Feldblyum T.V."/>
            <person name="Utterback T.R."/>
            <person name="Shu C.L."/>
            <person name="Osoegawa K."/>
            <person name="de Jong P.J."/>
            <person name="Hrdy I."/>
            <person name="Horvathova L."/>
            <person name="Zubacova Z."/>
            <person name="Dolezal P."/>
            <person name="Malik S.B."/>
            <person name="Logsdon J.M. Jr."/>
            <person name="Henze K."/>
            <person name="Gupta A."/>
            <person name="Wang C.C."/>
            <person name="Dunne R.L."/>
            <person name="Upcroft J.A."/>
            <person name="Upcroft P."/>
            <person name="White O."/>
            <person name="Salzberg S.L."/>
            <person name="Tang P."/>
            <person name="Chiu C.-H."/>
            <person name="Lee Y.-S."/>
            <person name="Embley T.M."/>
            <person name="Coombs G.H."/>
            <person name="Mottram J.C."/>
            <person name="Tachezy J."/>
            <person name="Fraser-Liggett C.M."/>
            <person name="Johnson P.J."/>
        </authorList>
    </citation>
    <scope>NUCLEOTIDE SEQUENCE [LARGE SCALE GENOMIC DNA]</scope>
    <source>
        <strain evidence="1">G3</strain>
    </source>
</reference>